<accession>A0A836GLE5</accession>
<dbReference type="GeneID" id="92513393"/>
<dbReference type="Proteomes" id="UP000673552">
    <property type="component" value="Chromosome 28"/>
</dbReference>
<sequence length="92" mass="10381">MIGCHFASAGQYEQSTTRCKAVDFYILPAGLLALKGKVSWHSVVSVKRVSSSVQPQDTRAWWLMTQDESCFPLLKLKSYCISPVRSWLSGRR</sequence>
<dbReference type="EMBL" id="JAFEUZ010000028">
    <property type="protein sequence ID" value="KAG5474549.1"/>
    <property type="molecule type" value="Genomic_DNA"/>
</dbReference>
<dbReference type="KEGG" id="lmat:92513393"/>
<evidence type="ECO:0000313" key="1">
    <source>
        <dbReference type="EMBL" id="KAG5474549.1"/>
    </source>
</evidence>
<dbReference type="AlphaFoldDB" id="A0A836GLE5"/>
<protein>
    <submittedName>
        <fullName evidence="1">Uncharacterized protein</fullName>
    </submittedName>
</protein>
<organism evidence="1 2">
    <name type="scientific">Leishmania martiniquensis</name>
    <dbReference type="NCBI Taxonomy" id="1580590"/>
    <lineage>
        <taxon>Eukaryota</taxon>
        <taxon>Discoba</taxon>
        <taxon>Euglenozoa</taxon>
        <taxon>Kinetoplastea</taxon>
        <taxon>Metakinetoplastina</taxon>
        <taxon>Trypanosomatida</taxon>
        <taxon>Trypanosomatidae</taxon>
        <taxon>Leishmaniinae</taxon>
        <taxon>Leishmania</taxon>
    </lineage>
</organism>
<reference evidence="1 2" key="1">
    <citation type="submission" date="2021-03" db="EMBL/GenBank/DDBJ databases">
        <title>Leishmania (Mundinia) martiniquensis Genome sequencing and assembly.</title>
        <authorList>
            <person name="Almutairi H."/>
            <person name="Gatherer D."/>
        </authorList>
    </citation>
    <scope>NUCLEOTIDE SEQUENCE [LARGE SCALE GENOMIC DNA]</scope>
    <source>
        <strain evidence="1">LSCM1</strain>
    </source>
</reference>
<keyword evidence="2" id="KW-1185">Reference proteome</keyword>
<name>A0A836GLE5_9TRYP</name>
<comment type="caution">
    <text evidence="1">The sequence shown here is derived from an EMBL/GenBank/DDBJ whole genome shotgun (WGS) entry which is preliminary data.</text>
</comment>
<evidence type="ECO:0000313" key="2">
    <source>
        <dbReference type="Proteomes" id="UP000673552"/>
    </source>
</evidence>
<gene>
    <name evidence="1" type="ORF">LSCM1_03336</name>
</gene>
<proteinExistence type="predicted"/>
<dbReference type="RefSeq" id="XP_067177491.1">
    <property type="nucleotide sequence ID" value="XM_067320881.1"/>
</dbReference>